<dbReference type="EMBL" id="CP043450">
    <property type="protein sequence ID" value="QEM08806.1"/>
    <property type="molecule type" value="Genomic_DNA"/>
</dbReference>
<sequence>MYKKRITFFSLVLTVLFAGNSCKKENSNPKSAYAGKYVLISKTDFDTSTGASETYTSTVSPCLSDNQTTLKDDGTWTGGYVGAEDCYVSRTPNSVTIIGAKGDAAAGQWVMSGSNRIKFTVSGNNASYGQLSNVGGKVQLTFKDTSQNFISTSVLVKQ</sequence>
<dbReference type="KEGG" id="mrub:DEO27_001810"/>
<dbReference type="AlphaFoldDB" id="A0A5C1HSR5"/>
<evidence type="ECO:0008006" key="3">
    <source>
        <dbReference type="Google" id="ProtNLM"/>
    </source>
</evidence>
<keyword evidence="2" id="KW-1185">Reference proteome</keyword>
<evidence type="ECO:0000313" key="2">
    <source>
        <dbReference type="Proteomes" id="UP000251402"/>
    </source>
</evidence>
<proteinExistence type="predicted"/>
<reference evidence="1" key="1">
    <citation type="submission" date="2019-08" db="EMBL/GenBank/DDBJ databases">
        <title>Comparative genome analysis confer to the adaptation heavy metal polluted environment.</title>
        <authorList>
            <person name="Li Y."/>
        </authorList>
    </citation>
    <scope>NUCLEOTIDE SEQUENCE [LARGE SCALE GENOMIC DNA]</scope>
    <source>
        <strain evidence="1">P1</strain>
    </source>
</reference>
<dbReference type="OrthoDB" id="799323at2"/>
<protein>
    <recommendedName>
        <fullName evidence="3">Lipocalin-like domain-containing protein</fullName>
    </recommendedName>
</protein>
<name>A0A5C1HSR5_9SPHI</name>
<organism evidence="1 2">
    <name type="scientific">Mucilaginibacter rubeus</name>
    <dbReference type="NCBI Taxonomy" id="2027860"/>
    <lineage>
        <taxon>Bacteria</taxon>
        <taxon>Pseudomonadati</taxon>
        <taxon>Bacteroidota</taxon>
        <taxon>Sphingobacteriia</taxon>
        <taxon>Sphingobacteriales</taxon>
        <taxon>Sphingobacteriaceae</taxon>
        <taxon>Mucilaginibacter</taxon>
    </lineage>
</organism>
<dbReference type="Proteomes" id="UP000251402">
    <property type="component" value="Chromosome"/>
</dbReference>
<dbReference type="RefSeq" id="WP_112575948.1">
    <property type="nucleotide sequence ID" value="NZ_CP043450.1"/>
</dbReference>
<gene>
    <name evidence="1" type="ORF">DEO27_001810</name>
</gene>
<evidence type="ECO:0000313" key="1">
    <source>
        <dbReference type="EMBL" id="QEM08806.1"/>
    </source>
</evidence>
<accession>A0A5C1HSR5</accession>